<dbReference type="GO" id="GO:0005829">
    <property type="term" value="C:cytosol"/>
    <property type="evidence" value="ECO:0007669"/>
    <property type="project" value="TreeGrafter"/>
</dbReference>
<dbReference type="GO" id="GO:0006015">
    <property type="term" value="P:5-phosphoribose 1-diphosphate biosynthetic process"/>
    <property type="evidence" value="ECO:0007669"/>
    <property type="project" value="UniProtKB-UniRule"/>
</dbReference>
<organism evidence="8 9">
    <name type="scientific">Tritonibacter litoralis</name>
    <dbReference type="NCBI Taxonomy" id="2662264"/>
    <lineage>
        <taxon>Bacteria</taxon>
        <taxon>Pseudomonadati</taxon>
        <taxon>Pseudomonadota</taxon>
        <taxon>Alphaproteobacteria</taxon>
        <taxon>Rhodobacterales</taxon>
        <taxon>Paracoccaceae</taxon>
        <taxon>Tritonibacter</taxon>
    </lineage>
</organism>
<evidence type="ECO:0000313" key="8">
    <source>
        <dbReference type="EMBL" id="MQQ09218.1"/>
    </source>
</evidence>
<dbReference type="Pfam" id="PF00625">
    <property type="entry name" value="Guanylate_kin"/>
    <property type="match status" value="1"/>
</dbReference>
<dbReference type="GO" id="GO:0033863">
    <property type="term" value="F:ribose 1,5-bisphosphate phosphokinase activity"/>
    <property type="evidence" value="ECO:0007669"/>
    <property type="project" value="UniProtKB-UniRule"/>
</dbReference>
<dbReference type="PROSITE" id="PS50052">
    <property type="entry name" value="GUANYLATE_KINASE_2"/>
    <property type="match status" value="1"/>
</dbReference>
<dbReference type="Proteomes" id="UP000444174">
    <property type="component" value="Unassembled WGS sequence"/>
</dbReference>
<dbReference type="UniPathway" id="UPA00087">
    <property type="reaction ID" value="UER00175"/>
</dbReference>
<sequence length="190" mass="19952">MTDDISLGPVIAIVGPSGVGKDSLMEALVAAEPRLSLLKRVITRAPEAGGEDYTPVTEAEFAQREAAGEFALHWSAHGLLYGVPAAAVVAQRAAGRGVLVNFSRAMLVDAQDVFGNFVILNVTASPEVLAARLAGRGRESTEEQAKRLAQASKPLPEGLHHVHQIDNSGELSAAVQAALAVIYPDQPERA</sequence>
<keyword evidence="3 6" id="KW-0808">Transferase</keyword>
<protein>
    <recommendedName>
        <fullName evidence="6">Ribose 1,5-bisphosphate phosphokinase PhnN</fullName>
        <ecNumber evidence="6">2.7.4.23</ecNumber>
    </recommendedName>
    <alternativeName>
        <fullName evidence="6">Ribose 1,5-bisphosphokinase</fullName>
    </alternativeName>
</protein>
<keyword evidence="9" id="KW-1185">Reference proteome</keyword>
<evidence type="ECO:0000256" key="4">
    <source>
        <dbReference type="ARBA" id="ARBA00022741"/>
    </source>
</evidence>
<comment type="similarity">
    <text evidence="6">Belongs to the ribose 1,5-bisphosphokinase family.</text>
</comment>
<evidence type="ECO:0000256" key="2">
    <source>
        <dbReference type="ARBA" id="ARBA00005069"/>
    </source>
</evidence>
<comment type="catalytic activity">
    <reaction evidence="1 6">
        <text>alpha-D-ribose 1,5-bisphosphate + ATP = 5-phospho-alpha-D-ribose 1-diphosphate + ADP</text>
        <dbReference type="Rhea" id="RHEA:20109"/>
        <dbReference type="ChEBI" id="CHEBI:30616"/>
        <dbReference type="ChEBI" id="CHEBI:58017"/>
        <dbReference type="ChEBI" id="CHEBI:68688"/>
        <dbReference type="ChEBI" id="CHEBI:456216"/>
        <dbReference type="EC" id="2.7.4.23"/>
    </reaction>
</comment>
<feature type="binding site" evidence="6">
    <location>
        <begin position="15"/>
        <end position="22"/>
    </location>
    <ligand>
        <name>ATP</name>
        <dbReference type="ChEBI" id="CHEBI:30616"/>
    </ligand>
</feature>
<dbReference type="EMBL" id="WIBF01000007">
    <property type="protein sequence ID" value="MQQ09218.1"/>
    <property type="molecule type" value="Genomic_DNA"/>
</dbReference>
<dbReference type="RefSeq" id="WP_153216170.1">
    <property type="nucleotide sequence ID" value="NZ_WIBF01000007.1"/>
</dbReference>
<evidence type="ECO:0000256" key="5">
    <source>
        <dbReference type="ARBA" id="ARBA00022840"/>
    </source>
</evidence>
<feature type="domain" description="Guanylate kinase-like" evidence="7">
    <location>
        <begin position="8"/>
        <end position="190"/>
    </location>
</feature>
<dbReference type="InterPro" id="IPR008144">
    <property type="entry name" value="Guanylate_kin-like_dom"/>
</dbReference>
<dbReference type="Gene3D" id="3.40.50.300">
    <property type="entry name" value="P-loop containing nucleotide triphosphate hydrolases"/>
    <property type="match status" value="1"/>
</dbReference>
<accession>A0A843YHB7</accession>
<comment type="caution">
    <text evidence="8">The sequence shown here is derived from an EMBL/GenBank/DDBJ whole genome shotgun (WGS) entry which is preliminary data.</text>
</comment>
<comment type="function">
    <text evidence="6">Catalyzes the phosphorylation of ribose 1,5-bisphosphate to 5-phospho-D-ribosyl alpha-1-diphosphate (PRPP).</text>
</comment>
<evidence type="ECO:0000256" key="1">
    <source>
        <dbReference type="ARBA" id="ARBA00000373"/>
    </source>
</evidence>
<reference evidence="8 9" key="1">
    <citation type="submission" date="2019-10" db="EMBL/GenBank/DDBJ databases">
        <title>Epibacterium sp. nov., isolated from seawater.</title>
        <authorList>
            <person name="Zhang X."/>
            <person name="Li N."/>
        </authorList>
    </citation>
    <scope>NUCLEOTIDE SEQUENCE [LARGE SCALE GENOMIC DNA]</scope>
    <source>
        <strain evidence="8 9">SM1979</strain>
    </source>
</reference>
<dbReference type="EC" id="2.7.4.23" evidence="6"/>
<name>A0A843YHB7_9RHOB</name>
<keyword evidence="4 6" id="KW-0547">Nucleotide-binding</keyword>
<keyword evidence="5 6" id="KW-0067">ATP-binding</keyword>
<dbReference type="GO" id="GO:0019634">
    <property type="term" value="P:organic phosphonate metabolic process"/>
    <property type="evidence" value="ECO:0007669"/>
    <property type="project" value="UniProtKB-UniRule"/>
</dbReference>
<evidence type="ECO:0000256" key="3">
    <source>
        <dbReference type="ARBA" id="ARBA00022679"/>
    </source>
</evidence>
<comment type="pathway">
    <text evidence="2 6">Metabolic intermediate biosynthesis; 5-phospho-alpha-D-ribose 1-diphosphate biosynthesis; 5-phospho-alpha-D-ribose 1-diphosphate from D-ribose 5-phosphate (route II): step 3/3.</text>
</comment>
<dbReference type="SMART" id="SM00072">
    <property type="entry name" value="GuKc"/>
    <property type="match status" value="1"/>
</dbReference>
<dbReference type="InterPro" id="IPR027417">
    <property type="entry name" value="P-loop_NTPase"/>
</dbReference>
<gene>
    <name evidence="6 8" type="primary">phnN</name>
    <name evidence="8" type="ORF">GFB49_12190</name>
</gene>
<evidence type="ECO:0000259" key="7">
    <source>
        <dbReference type="PROSITE" id="PS50052"/>
    </source>
</evidence>
<dbReference type="InterPro" id="IPR012699">
    <property type="entry name" value="PhnN"/>
</dbReference>
<dbReference type="HAMAP" id="MF_00836">
    <property type="entry name" value="PhnN"/>
    <property type="match status" value="1"/>
</dbReference>
<proteinExistence type="inferred from homology"/>
<dbReference type="SUPFAM" id="SSF52540">
    <property type="entry name" value="P-loop containing nucleoside triphosphate hydrolases"/>
    <property type="match status" value="1"/>
</dbReference>
<dbReference type="GO" id="GO:0005524">
    <property type="term" value="F:ATP binding"/>
    <property type="evidence" value="ECO:0007669"/>
    <property type="project" value="UniProtKB-KW"/>
</dbReference>
<dbReference type="PANTHER" id="PTHR23117:SF8">
    <property type="entry name" value="RIBOSE 1,5-BISPHOSPHATE PHOSPHOKINASE PHNN"/>
    <property type="match status" value="1"/>
</dbReference>
<dbReference type="PANTHER" id="PTHR23117">
    <property type="entry name" value="GUANYLATE KINASE-RELATED"/>
    <property type="match status" value="1"/>
</dbReference>
<dbReference type="InterPro" id="IPR008145">
    <property type="entry name" value="GK/Ca_channel_bsu"/>
</dbReference>
<dbReference type="NCBIfam" id="TIGR02322">
    <property type="entry name" value="phosphon_PhnN"/>
    <property type="match status" value="1"/>
</dbReference>
<dbReference type="AlphaFoldDB" id="A0A843YHB7"/>
<evidence type="ECO:0000256" key="6">
    <source>
        <dbReference type="HAMAP-Rule" id="MF_00836"/>
    </source>
</evidence>
<evidence type="ECO:0000313" key="9">
    <source>
        <dbReference type="Proteomes" id="UP000444174"/>
    </source>
</evidence>
<keyword evidence="8" id="KW-0418">Kinase</keyword>